<dbReference type="InterPro" id="IPR006103">
    <property type="entry name" value="Glyco_hydro_2_cat"/>
</dbReference>
<dbReference type="PANTHER" id="PTHR42732:SF1">
    <property type="entry name" value="BETA-MANNOSIDASE"/>
    <property type="match status" value="1"/>
</dbReference>
<evidence type="ECO:0000313" key="9">
    <source>
        <dbReference type="Proteomes" id="UP000184080"/>
    </source>
</evidence>
<proteinExistence type="inferred from homology"/>
<evidence type="ECO:0000313" key="8">
    <source>
        <dbReference type="EMBL" id="SHK00572.1"/>
    </source>
</evidence>
<feature type="domain" description="Glycoside hydrolase family 2 catalytic" evidence="6">
    <location>
        <begin position="268"/>
        <end position="462"/>
    </location>
</feature>
<dbReference type="SUPFAM" id="SSF51445">
    <property type="entry name" value="(Trans)glycosidases"/>
    <property type="match status" value="1"/>
</dbReference>
<dbReference type="InterPro" id="IPR036156">
    <property type="entry name" value="Beta-gal/glucu_dom_sf"/>
</dbReference>
<accession>A0A1M6NY44</accession>
<dbReference type="Pfam" id="PF00703">
    <property type="entry name" value="Glyco_hydro_2"/>
    <property type="match status" value="1"/>
</dbReference>
<dbReference type="Proteomes" id="UP000184080">
    <property type="component" value="Unassembled WGS sequence"/>
</dbReference>
<evidence type="ECO:0000259" key="6">
    <source>
        <dbReference type="Pfam" id="PF02836"/>
    </source>
</evidence>
<dbReference type="EMBL" id="FQZO01000013">
    <property type="protein sequence ID" value="SHK00572.1"/>
    <property type="molecule type" value="Genomic_DNA"/>
</dbReference>
<reference evidence="8 9" key="1">
    <citation type="submission" date="2016-11" db="EMBL/GenBank/DDBJ databases">
        <authorList>
            <person name="Jaros S."/>
            <person name="Januszkiewicz K."/>
            <person name="Wedrychowicz H."/>
        </authorList>
    </citation>
    <scope>NUCLEOTIDE SEQUENCE [LARGE SCALE GENOMIC DNA]</scope>
    <source>
        <strain evidence="8 9">DSM 21864</strain>
    </source>
</reference>
<dbReference type="PANTHER" id="PTHR42732">
    <property type="entry name" value="BETA-GALACTOSIDASE"/>
    <property type="match status" value="1"/>
</dbReference>
<evidence type="ECO:0000259" key="7">
    <source>
        <dbReference type="Pfam" id="PF02837"/>
    </source>
</evidence>
<dbReference type="Pfam" id="PF02836">
    <property type="entry name" value="Glyco_hydro_2_C"/>
    <property type="match status" value="1"/>
</dbReference>
<dbReference type="InterPro" id="IPR023230">
    <property type="entry name" value="Glyco_hydro_2_CS"/>
</dbReference>
<dbReference type="RefSeq" id="WP_073012435.1">
    <property type="nucleotide sequence ID" value="NZ_FQZO01000013.1"/>
</dbReference>
<evidence type="ECO:0000256" key="4">
    <source>
        <dbReference type="RuleBase" id="RU361154"/>
    </source>
</evidence>
<feature type="domain" description="Glycosyl hydrolases family 2 sugar binding" evidence="7">
    <location>
        <begin position="30"/>
        <end position="145"/>
    </location>
</feature>
<keyword evidence="9" id="KW-1185">Reference proteome</keyword>
<sequence length="748" mass="86444">MISNNKRLINNNWWFKQKEDKEYNEVNLPHTNVELPYNYFDEKSYQIITNYKRDIYVENKEKRVFIQFDGVMTSFNFYVNDKFAGEYKGGYTPKFIEITKLINYGEKNSIYLEVDSSEREDIPPFGHVIDYLTYGGVYRDVYLYEVSQCFIENAFYDYKVSDIKNGHVELTPKVLINNKGEAGEYLLNFTLKHKDNSEEKINFTQVVEVEKASKWYYLEEIPLENIKLWDIENPNLYEVKLELFLGKEAKENCKLDESTETLGFRHLKIEGKGLYINGNKVKIRGLNRHQAFPYSGYAMPARAQRKDAEILKFELGLNTVRSSHYPASPYFLNRCDEIGLLVLEEIPGWQHVSSDEAWRNQVLDDVESMILRDFNHPSIITWGVRINESGDDDELYTKTNDLARRLDASRPTSGIRCYENSHLLEDIYTMNDFIHDGGEQVLRTRKQVTGLDKEVPYLVTEFCGHIFPTKRFDNEERLVEHALRHGRVQSESAKSQEHLGAIGWCAFDYNTHFDFGSGDRICYHGVMDMFRIPKFASYIYSSQKEPSQGVVLGPLTYWTRGERNKGEVFPIYICTNCDSVEVVLEGKTVWIFRRDENTLDNKLSGLKYPPIKIEASSGEWGYSWNEVEFKGFLDNKQVAVKKYSKNPVLKDLSVTIDDKCLKGEEVDTTRVVVKAVDQCENLLPFISGFISVETEGDINVVGPKQVALIGGCIGFWIKTKGKLSNKTAKINIKSSFGIEKTLEVELVK</sequence>
<dbReference type="Gene3D" id="2.60.120.260">
    <property type="entry name" value="Galactose-binding domain-like"/>
    <property type="match status" value="1"/>
</dbReference>
<dbReference type="InterPro" id="IPR006102">
    <property type="entry name" value="Ig-like_GH2"/>
</dbReference>
<dbReference type="STRING" id="1121298.SAMN05444401_0350"/>
<dbReference type="Gene3D" id="2.60.40.10">
    <property type="entry name" value="Immunoglobulins"/>
    <property type="match status" value="1"/>
</dbReference>
<gene>
    <name evidence="8" type="ORF">SAMN05444401_0350</name>
</gene>
<dbReference type="PROSITE" id="PS00719">
    <property type="entry name" value="GLYCOSYL_HYDROL_F2_1"/>
    <property type="match status" value="1"/>
</dbReference>
<evidence type="ECO:0000256" key="2">
    <source>
        <dbReference type="ARBA" id="ARBA00022801"/>
    </source>
</evidence>
<dbReference type="Pfam" id="PF02837">
    <property type="entry name" value="Glyco_hydro_2_N"/>
    <property type="match status" value="1"/>
</dbReference>
<feature type="domain" description="Glycoside hydrolase family 2 immunoglobulin-like beta-sandwich" evidence="5">
    <location>
        <begin position="150"/>
        <end position="265"/>
    </location>
</feature>
<dbReference type="SUPFAM" id="SSF49303">
    <property type="entry name" value="beta-Galactosidase/glucuronidase domain"/>
    <property type="match status" value="1"/>
</dbReference>
<dbReference type="InterPro" id="IPR006101">
    <property type="entry name" value="Glyco_hydro_2"/>
</dbReference>
<dbReference type="InterPro" id="IPR008979">
    <property type="entry name" value="Galactose-bd-like_sf"/>
</dbReference>
<comment type="similarity">
    <text evidence="1 4">Belongs to the glycosyl hydrolase 2 family.</text>
</comment>
<dbReference type="InterPro" id="IPR017853">
    <property type="entry name" value="GH"/>
</dbReference>
<dbReference type="PRINTS" id="PR00132">
    <property type="entry name" value="GLHYDRLASE2"/>
</dbReference>
<dbReference type="Gene3D" id="3.20.20.80">
    <property type="entry name" value="Glycosidases"/>
    <property type="match status" value="1"/>
</dbReference>
<dbReference type="InterPro" id="IPR006104">
    <property type="entry name" value="Glyco_hydro_2_N"/>
</dbReference>
<evidence type="ECO:0000256" key="3">
    <source>
        <dbReference type="ARBA" id="ARBA00023295"/>
    </source>
</evidence>
<dbReference type="InterPro" id="IPR013783">
    <property type="entry name" value="Ig-like_fold"/>
</dbReference>
<protein>
    <submittedName>
        <fullName evidence="8">Beta-galactosidase</fullName>
    </submittedName>
</protein>
<keyword evidence="2 4" id="KW-0378">Hydrolase</keyword>
<dbReference type="SUPFAM" id="SSF49785">
    <property type="entry name" value="Galactose-binding domain-like"/>
    <property type="match status" value="1"/>
</dbReference>
<evidence type="ECO:0000256" key="1">
    <source>
        <dbReference type="ARBA" id="ARBA00007401"/>
    </source>
</evidence>
<dbReference type="GO" id="GO:0004553">
    <property type="term" value="F:hydrolase activity, hydrolyzing O-glycosyl compounds"/>
    <property type="evidence" value="ECO:0007669"/>
    <property type="project" value="InterPro"/>
</dbReference>
<dbReference type="AlphaFoldDB" id="A0A1M6NY44"/>
<organism evidence="8 9">
    <name type="scientific">Clostridium amylolyticum</name>
    <dbReference type="NCBI Taxonomy" id="1121298"/>
    <lineage>
        <taxon>Bacteria</taxon>
        <taxon>Bacillati</taxon>
        <taxon>Bacillota</taxon>
        <taxon>Clostridia</taxon>
        <taxon>Eubacteriales</taxon>
        <taxon>Clostridiaceae</taxon>
        <taxon>Clostridium</taxon>
    </lineage>
</organism>
<name>A0A1M6NY44_9CLOT</name>
<dbReference type="GO" id="GO:0005975">
    <property type="term" value="P:carbohydrate metabolic process"/>
    <property type="evidence" value="ECO:0007669"/>
    <property type="project" value="InterPro"/>
</dbReference>
<dbReference type="InterPro" id="IPR051913">
    <property type="entry name" value="GH2_Domain-Containing"/>
</dbReference>
<evidence type="ECO:0000259" key="5">
    <source>
        <dbReference type="Pfam" id="PF00703"/>
    </source>
</evidence>
<keyword evidence="3 4" id="KW-0326">Glycosidase</keyword>